<proteinExistence type="predicted"/>
<evidence type="ECO:0000313" key="3">
    <source>
        <dbReference type="Proteomes" id="UP000242474"/>
    </source>
</evidence>
<feature type="compositionally biased region" description="Acidic residues" evidence="1">
    <location>
        <begin position="55"/>
        <end position="68"/>
    </location>
</feature>
<protein>
    <submittedName>
        <fullName evidence="2">Uncharacterized protein</fullName>
    </submittedName>
</protein>
<gene>
    <name evidence="2" type="ORF">COEREDRAFT_11220</name>
</gene>
<dbReference type="EMBL" id="KZ303530">
    <property type="protein sequence ID" value="PIA13619.1"/>
    <property type="molecule type" value="Genomic_DNA"/>
</dbReference>
<evidence type="ECO:0000313" key="2">
    <source>
        <dbReference type="EMBL" id="PIA13619.1"/>
    </source>
</evidence>
<accession>A0A2G5B3M7</accession>
<organism evidence="2 3">
    <name type="scientific">Coemansia reversa (strain ATCC 12441 / NRRL 1564)</name>
    <dbReference type="NCBI Taxonomy" id="763665"/>
    <lineage>
        <taxon>Eukaryota</taxon>
        <taxon>Fungi</taxon>
        <taxon>Fungi incertae sedis</taxon>
        <taxon>Zoopagomycota</taxon>
        <taxon>Kickxellomycotina</taxon>
        <taxon>Kickxellomycetes</taxon>
        <taxon>Kickxellales</taxon>
        <taxon>Kickxellaceae</taxon>
        <taxon>Coemansia</taxon>
    </lineage>
</organism>
<evidence type="ECO:0000256" key="1">
    <source>
        <dbReference type="SAM" id="MobiDB-lite"/>
    </source>
</evidence>
<dbReference type="Proteomes" id="UP000242474">
    <property type="component" value="Unassembled WGS sequence"/>
</dbReference>
<reference evidence="2 3" key="1">
    <citation type="journal article" date="2015" name="Genome Biol. Evol.">
        <title>Phylogenomic analyses indicate that early fungi evolved digesting cell walls of algal ancestors of land plants.</title>
        <authorList>
            <person name="Chang Y."/>
            <person name="Wang S."/>
            <person name="Sekimoto S."/>
            <person name="Aerts A.L."/>
            <person name="Choi C."/>
            <person name="Clum A."/>
            <person name="LaButti K.M."/>
            <person name="Lindquist E.A."/>
            <person name="Yee Ngan C."/>
            <person name="Ohm R.A."/>
            <person name="Salamov A.A."/>
            <person name="Grigoriev I.V."/>
            <person name="Spatafora J.W."/>
            <person name="Berbee M.L."/>
        </authorList>
    </citation>
    <scope>NUCLEOTIDE SEQUENCE [LARGE SCALE GENOMIC DNA]</scope>
    <source>
        <strain evidence="2 3">NRRL 1564</strain>
    </source>
</reference>
<name>A0A2G5B3M7_COERN</name>
<sequence>MPSTPEETIGSDGIEYVIGSLSVSSSEPSTGPWSYTIGYLTDHESNNNNETAEIFPDDDSNSDDDDDGDSNRENESYDWPMPAQQYGAIICALEIPRPTEYIEC</sequence>
<feature type="region of interest" description="Disordered" evidence="1">
    <location>
        <begin position="42"/>
        <end position="81"/>
    </location>
</feature>
<keyword evidence="3" id="KW-1185">Reference proteome</keyword>
<dbReference type="AlphaFoldDB" id="A0A2G5B3M7"/>